<gene>
    <name evidence="9" type="ORF">E2562_025700</name>
</gene>
<name>A0A6G1FCN8_9ORYZ</name>
<keyword evidence="7" id="KW-1133">Transmembrane helix</keyword>
<organism evidence="9 10">
    <name type="scientific">Oryza meyeriana var. granulata</name>
    <dbReference type="NCBI Taxonomy" id="110450"/>
    <lineage>
        <taxon>Eukaryota</taxon>
        <taxon>Viridiplantae</taxon>
        <taxon>Streptophyta</taxon>
        <taxon>Embryophyta</taxon>
        <taxon>Tracheophyta</taxon>
        <taxon>Spermatophyta</taxon>
        <taxon>Magnoliopsida</taxon>
        <taxon>Liliopsida</taxon>
        <taxon>Poales</taxon>
        <taxon>Poaceae</taxon>
        <taxon>BOP clade</taxon>
        <taxon>Oryzoideae</taxon>
        <taxon>Oryzeae</taxon>
        <taxon>Oryzinae</taxon>
        <taxon>Oryza</taxon>
        <taxon>Oryza meyeriana</taxon>
    </lineage>
</organism>
<protein>
    <recommendedName>
        <fullName evidence="8">NAC domain-containing protein</fullName>
    </recommendedName>
</protein>
<keyword evidence="7" id="KW-0472">Membrane</keyword>
<evidence type="ECO:0000313" key="9">
    <source>
        <dbReference type="EMBL" id="KAF0934621.1"/>
    </source>
</evidence>
<proteinExistence type="predicted"/>
<evidence type="ECO:0000256" key="4">
    <source>
        <dbReference type="ARBA" id="ARBA00023163"/>
    </source>
</evidence>
<dbReference type="OrthoDB" id="777252at2759"/>
<reference evidence="9 10" key="1">
    <citation type="submission" date="2019-11" db="EMBL/GenBank/DDBJ databases">
        <title>Whole genome sequence of Oryza granulata.</title>
        <authorList>
            <person name="Li W."/>
        </authorList>
    </citation>
    <scope>NUCLEOTIDE SEQUENCE [LARGE SCALE GENOMIC DNA]</scope>
    <source>
        <strain evidence="10">cv. Menghai</strain>
        <tissue evidence="9">Leaf</tissue>
    </source>
</reference>
<keyword evidence="5" id="KW-0539">Nucleus</keyword>
<evidence type="ECO:0000256" key="5">
    <source>
        <dbReference type="ARBA" id="ARBA00023242"/>
    </source>
</evidence>
<feature type="region of interest" description="Disordered" evidence="6">
    <location>
        <begin position="87"/>
        <end position="114"/>
    </location>
</feature>
<evidence type="ECO:0000256" key="2">
    <source>
        <dbReference type="ARBA" id="ARBA00023015"/>
    </source>
</evidence>
<evidence type="ECO:0000256" key="7">
    <source>
        <dbReference type="SAM" id="Phobius"/>
    </source>
</evidence>
<evidence type="ECO:0000256" key="1">
    <source>
        <dbReference type="ARBA" id="ARBA00004123"/>
    </source>
</evidence>
<dbReference type="PROSITE" id="PS51005">
    <property type="entry name" value="NAC"/>
    <property type="match status" value="1"/>
</dbReference>
<comment type="subcellular location">
    <subcellularLocation>
        <location evidence="1">Nucleus</location>
    </subcellularLocation>
</comment>
<evidence type="ECO:0000313" key="10">
    <source>
        <dbReference type="Proteomes" id="UP000479710"/>
    </source>
</evidence>
<dbReference type="InterPro" id="IPR003441">
    <property type="entry name" value="NAC-dom"/>
</dbReference>
<dbReference type="Proteomes" id="UP000479710">
    <property type="component" value="Unassembled WGS sequence"/>
</dbReference>
<keyword evidence="4" id="KW-0804">Transcription</keyword>
<keyword evidence="7" id="KW-0812">Transmembrane</keyword>
<comment type="caution">
    <text evidence="9">The sequence shown here is derived from an EMBL/GenBank/DDBJ whole genome shotgun (WGS) entry which is preliminary data.</text>
</comment>
<evidence type="ECO:0000256" key="6">
    <source>
        <dbReference type="SAM" id="MobiDB-lite"/>
    </source>
</evidence>
<feature type="domain" description="NAC" evidence="8">
    <location>
        <begin position="16"/>
        <end position="170"/>
    </location>
</feature>
<feature type="transmembrane region" description="Helical" evidence="7">
    <location>
        <begin position="615"/>
        <end position="636"/>
    </location>
</feature>
<keyword evidence="10" id="KW-1185">Reference proteome</keyword>
<dbReference type="GO" id="GO:0006355">
    <property type="term" value="P:regulation of DNA-templated transcription"/>
    <property type="evidence" value="ECO:0007669"/>
    <property type="project" value="InterPro"/>
</dbReference>
<keyword evidence="3" id="KW-0238">DNA-binding</keyword>
<dbReference type="GO" id="GO:0005634">
    <property type="term" value="C:nucleus"/>
    <property type="evidence" value="ECO:0007669"/>
    <property type="project" value="UniProtKB-SubCell"/>
</dbReference>
<sequence>MSLSPPDSSSAAAVPLAPGFRFHPTDEELVSYYLRRRIQGRRLRIDAIAQIDLYRLEPWDLPSLSRIRSRDAQWYFFARLDRKVTGAGAGGRGGPGNRTNRATPRGYWKTTGKDRDVHHRGKLVGMKKTLVFHSGRAPKGQRTNWVMHEYRLLDADGQQDLHVVCRIFQKTGSGPQNGAQYGAPYLEEDWEEEDDAIENAHASGASTEIAAVADVADEESNEEDENFSFKTSNELLKTQEDINQPEVTPMKAQGSKETNGGGYGDDVFSLDEILQEPADNVGKKEEQQNVFDDNYTIAELSGYPRQDGVYVGENGPMNWIDPSNVDNTNWPLRAYSTQNHVNGTLSADSFFDTGNDTNSYSGQQQICPAENQNLYLEAGLAASDQVDDNMPFYDAPTNHKWVDGKDDYVNLNDLLYPPAENQPLFDVGDDLMAYFDATEDDFKFDIIGTEGSNSQLPDMSNLVQKDDNNDKFTLDGISNTTLYGASSSQSHGNMYPDTALPDMPMDDTVDKTFGKRLASMLGSIPAPPAMASEFPSSTGKSVGPLANPNSSFRVTAGIIQLGGLTFTGSTEPLQKNGDFNLLLSFTVESDVSTKSIDFEPDTRMSTTLMVLRSGMYLFFVSAMILMLSYKVGLCIYSR</sequence>
<dbReference type="SUPFAM" id="SSF101941">
    <property type="entry name" value="NAC domain"/>
    <property type="match status" value="1"/>
</dbReference>
<dbReference type="Gene3D" id="2.170.150.80">
    <property type="entry name" value="NAC domain"/>
    <property type="match status" value="1"/>
</dbReference>
<dbReference type="Pfam" id="PF02365">
    <property type="entry name" value="NAM"/>
    <property type="match status" value="1"/>
</dbReference>
<dbReference type="PANTHER" id="PTHR31744">
    <property type="entry name" value="PROTEIN CUP-SHAPED COTYLEDON 2-RELATED"/>
    <property type="match status" value="1"/>
</dbReference>
<dbReference type="InterPro" id="IPR036093">
    <property type="entry name" value="NAC_dom_sf"/>
</dbReference>
<evidence type="ECO:0000256" key="3">
    <source>
        <dbReference type="ARBA" id="ARBA00023125"/>
    </source>
</evidence>
<keyword evidence="2" id="KW-0805">Transcription regulation</keyword>
<evidence type="ECO:0000259" key="8">
    <source>
        <dbReference type="PROSITE" id="PS51005"/>
    </source>
</evidence>
<accession>A0A6G1FCN8</accession>
<dbReference type="PANTHER" id="PTHR31744:SF210">
    <property type="entry name" value="NAC DOMAIN-CONTAINING PROTEIN 86-LIKE"/>
    <property type="match status" value="1"/>
</dbReference>
<dbReference type="GO" id="GO:0003677">
    <property type="term" value="F:DNA binding"/>
    <property type="evidence" value="ECO:0007669"/>
    <property type="project" value="UniProtKB-KW"/>
</dbReference>
<dbReference type="AlphaFoldDB" id="A0A6G1FCN8"/>
<dbReference type="EMBL" id="SPHZ02000001">
    <property type="protein sequence ID" value="KAF0934621.1"/>
    <property type="molecule type" value="Genomic_DNA"/>
</dbReference>
<feature type="compositionally biased region" description="Gly residues" evidence="6">
    <location>
        <begin position="87"/>
        <end position="96"/>
    </location>
</feature>